<dbReference type="EMBL" id="CAADFK010000168">
    <property type="protein sequence ID" value="VFK19302.1"/>
    <property type="molecule type" value="Genomic_DNA"/>
</dbReference>
<dbReference type="AlphaFoldDB" id="A0A450WQH1"/>
<sequence>MRAHIRSEAKEDIGKAAAWHERQRGGLGDEFLDEVSKALTLISDNPGRAPRYTGAPAGR</sequence>
<name>A0A450WQH1_9GAMM</name>
<evidence type="ECO:0008006" key="2">
    <source>
        <dbReference type="Google" id="ProtNLM"/>
    </source>
</evidence>
<gene>
    <name evidence="1" type="ORF">BECKLPF1236B_GA0070989_11683</name>
</gene>
<organism evidence="1">
    <name type="scientific">Candidatus Kentrum sp. LPFa</name>
    <dbReference type="NCBI Taxonomy" id="2126335"/>
    <lineage>
        <taxon>Bacteria</taxon>
        <taxon>Pseudomonadati</taxon>
        <taxon>Pseudomonadota</taxon>
        <taxon>Gammaproteobacteria</taxon>
        <taxon>Candidatus Kentrum</taxon>
    </lineage>
</organism>
<protein>
    <recommendedName>
        <fullName evidence="2">ParE toxin of type II toxin-antitoxin system, parDE</fullName>
    </recommendedName>
</protein>
<proteinExistence type="predicted"/>
<reference evidence="1" key="1">
    <citation type="submission" date="2019-02" db="EMBL/GenBank/DDBJ databases">
        <authorList>
            <person name="Gruber-Vodicka R. H."/>
            <person name="Seah K. B. B."/>
        </authorList>
    </citation>
    <scope>NUCLEOTIDE SEQUENCE</scope>
    <source>
        <strain evidence="1">BECK_S313</strain>
    </source>
</reference>
<evidence type="ECO:0000313" key="1">
    <source>
        <dbReference type="EMBL" id="VFK19302.1"/>
    </source>
</evidence>
<accession>A0A450WQH1</accession>